<gene>
    <name evidence="1" type="ORF">SAMN04488597_11825</name>
</gene>
<dbReference type="RefSeq" id="WP_133530894.1">
    <property type="nucleotide sequence ID" value="NZ_FMYT01000018.1"/>
</dbReference>
<dbReference type="AlphaFoldDB" id="A0A1G6QIF7"/>
<proteinExistence type="predicted"/>
<evidence type="ECO:0000313" key="1">
    <source>
        <dbReference type="EMBL" id="SDC91704.1"/>
    </source>
</evidence>
<protein>
    <submittedName>
        <fullName evidence="1">Uncharacterized protein</fullName>
    </submittedName>
</protein>
<dbReference type="Proteomes" id="UP000324896">
    <property type="component" value="Unassembled WGS sequence"/>
</dbReference>
<organism evidence="1 2">
    <name type="scientific">Halanaerobium congolense</name>
    <dbReference type="NCBI Taxonomy" id="54121"/>
    <lineage>
        <taxon>Bacteria</taxon>
        <taxon>Bacillati</taxon>
        <taxon>Bacillota</taxon>
        <taxon>Clostridia</taxon>
        <taxon>Halanaerobiales</taxon>
        <taxon>Halanaerobiaceae</taxon>
        <taxon>Halanaerobium</taxon>
    </lineage>
</organism>
<reference evidence="1 2" key="1">
    <citation type="submission" date="2016-10" db="EMBL/GenBank/DDBJ databases">
        <authorList>
            <person name="Varghese N."/>
            <person name="Submissions S."/>
        </authorList>
    </citation>
    <scope>NUCLEOTIDE SEQUENCE [LARGE SCALE GENOMIC DNA]</scope>
    <source>
        <strain evidence="1 2">WG10</strain>
    </source>
</reference>
<sequence>MTKAEELASIFRKSKKMIIEKLSDESVNITNTFVMINLEGEEYMNFFDKYNSYITTMDIPLEFEGVISIDKDDDQFSEDSLDTRIITDKLDEANLEVESTPFYLNRGKKEEVKLMKLESKKLAIFDREYEYLLSLGNEYRIKNTESPLFVLNNEKIKAVIMPVKYICETSIRNKVKKLIA</sequence>
<name>A0A1G6QIF7_9FIRM</name>
<accession>A0A1G6QIF7</accession>
<evidence type="ECO:0000313" key="2">
    <source>
        <dbReference type="Proteomes" id="UP000324896"/>
    </source>
</evidence>
<dbReference type="EMBL" id="FMYT01000018">
    <property type="protein sequence ID" value="SDC91704.1"/>
    <property type="molecule type" value="Genomic_DNA"/>
</dbReference>